<keyword evidence="2" id="KW-0862">Zinc</keyword>
<evidence type="ECO:0000313" key="6">
    <source>
        <dbReference type="EMBL" id="RWX74199.1"/>
    </source>
</evidence>
<organism evidence="6 7">
    <name type="scientific">Methanosuratincola subterraneus</name>
    <dbReference type="NCBI Taxonomy" id="2593994"/>
    <lineage>
        <taxon>Archaea</taxon>
        <taxon>Thermoproteota</taxon>
        <taxon>Methanosuratincolia</taxon>
        <taxon>Candidatus Methanomethylicales</taxon>
        <taxon>Candidatus Methanomethylicaceae</taxon>
        <taxon>Candidatus Methanosuratincola (ex Vanwonterghem et al. 2016)</taxon>
    </lineage>
</organism>
<proteinExistence type="predicted"/>
<dbReference type="InterPro" id="IPR013154">
    <property type="entry name" value="ADH-like_N"/>
</dbReference>
<comment type="caution">
    <text evidence="6">The sequence shown here is derived from an EMBL/GenBank/DDBJ whole genome shotgun (WGS) entry which is preliminary data.</text>
</comment>
<evidence type="ECO:0000256" key="3">
    <source>
        <dbReference type="ARBA" id="ARBA00023002"/>
    </source>
</evidence>
<dbReference type="Pfam" id="PF00107">
    <property type="entry name" value="ADH_zinc_N"/>
    <property type="match status" value="1"/>
</dbReference>
<keyword evidence="1" id="KW-0479">Metal-binding</keyword>
<dbReference type="GO" id="GO:0046872">
    <property type="term" value="F:metal ion binding"/>
    <property type="evidence" value="ECO:0007669"/>
    <property type="project" value="UniProtKB-KW"/>
</dbReference>
<dbReference type="InterPro" id="IPR036291">
    <property type="entry name" value="NAD(P)-bd_dom_sf"/>
</dbReference>
<dbReference type="Pfam" id="PF08240">
    <property type="entry name" value="ADH_N"/>
    <property type="match status" value="1"/>
</dbReference>
<gene>
    <name evidence="6" type="ORF">Metus_0224</name>
</gene>
<dbReference type="PANTHER" id="PTHR43401">
    <property type="entry name" value="L-THREONINE 3-DEHYDROGENASE"/>
    <property type="match status" value="1"/>
</dbReference>
<keyword evidence="4" id="KW-0812">Transmembrane</keyword>
<keyword evidence="3" id="KW-0560">Oxidoreductase</keyword>
<dbReference type="GO" id="GO:0051262">
    <property type="term" value="P:protein tetramerization"/>
    <property type="evidence" value="ECO:0007669"/>
    <property type="project" value="UniProtKB-ARBA"/>
</dbReference>
<evidence type="ECO:0000259" key="5">
    <source>
        <dbReference type="SMART" id="SM00829"/>
    </source>
</evidence>
<protein>
    <submittedName>
        <fullName evidence="6">Alcohol dehydrogenase</fullName>
    </submittedName>
</protein>
<feature type="domain" description="Enoyl reductase (ER)" evidence="5">
    <location>
        <begin position="63"/>
        <end position="392"/>
    </location>
</feature>
<dbReference type="SMART" id="SM00829">
    <property type="entry name" value="PKS_ER"/>
    <property type="match status" value="1"/>
</dbReference>
<dbReference type="AlphaFoldDB" id="A0A3S3RFG0"/>
<evidence type="ECO:0000256" key="2">
    <source>
        <dbReference type="ARBA" id="ARBA00022833"/>
    </source>
</evidence>
<dbReference type="InterPro" id="IPR013149">
    <property type="entry name" value="ADH-like_C"/>
</dbReference>
<dbReference type="Proteomes" id="UP000288215">
    <property type="component" value="Unassembled WGS sequence"/>
</dbReference>
<dbReference type="Gene3D" id="3.40.50.720">
    <property type="entry name" value="NAD(P)-binding Rossmann-like Domain"/>
    <property type="match status" value="1"/>
</dbReference>
<feature type="transmembrane region" description="Helical" evidence="4">
    <location>
        <begin position="20"/>
        <end position="38"/>
    </location>
</feature>
<dbReference type="GO" id="GO:0030554">
    <property type="term" value="F:adenyl nucleotide binding"/>
    <property type="evidence" value="ECO:0007669"/>
    <property type="project" value="UniProtKB-ARBA"/>
</dbReference>
<dbReference type="GO" id="GO:0043168">
    <property type="term" value="F:anion binding"/>
    <property type="evidence" value="ECO:0007669"/>
    <property type="project" value="UniProtKB-ARBA"/>
</dbReference>
<dbReference type="Gene3D" id="3.90.180.10">
    <property type="entry name" value="Medium-chain alcohol dehydrogenases, catalytic domain"/>
    <property type="match status" value="1"/>
</dbReference>
<dbReference type="SUPFAM" id="SSF50129">
    <property type="entry name" value="GroES-like"/>
    <property type="match status" value="1"/>
</dbReference>
<dbReference type="InterPro" id="IPR011032">
    <property type="entry name" value="GroES-like_sf"/>
</dbReference>
<dbReference type="PANTHER" id="PTHR43401:SF2">
    <property type="entry name" value="L-THREONINE 3-DEHYDROGENASE"/>
    <property type="match status" value="1"/>
</dbReference>
<keyword evidence="4" id="KW-1133">Transmembrane helix</keyword>
<evidence type="ECO:0000256" key="1">
    <source>
        <dbReference type="ARBA" id="ARBA00022723"/>
    </source>
</evidence>
<name>A0A3S3RFG0_METS7</name>
<evidence type="ECO:0000313" key="7">
    <source>
        <dbReference type="Proteomes" id="UP000288215"/>
    </source>
</evidence>
<evidence type="ECO:0000256" key="4">
    <source>
        <dbReference type="SAM" id="Phobius"/>
    </source>
</evidence>
<reference evidence="6 7" key="1">
    <citation type="submission" date="2018-12" db="EMBL/GenBank/DDBJ databases">
        <title>The complete genome of the methanogenic archaea of the candidate phylum Verstraetearchaeota, obtained from the metagenome of underground thermal water.</title>
        <authorList>
            <person name="Kadnikov V.V."/>
            <person name="Mardanov A.V."/>
            <person name="Beletsky A.V."/>
            <person name="Karnachuk O.V."/>
            <person name="Ravin N.V."/>
        </authorList>
    </citation>
    <scope>NUCLEOTIDE SEQUENCE [LARGE SCALE GENOMIC DNA]</scope>
    <source>
        <strain evidence="6">Ch88</strain>
    </source>
</reference>
<dbReference type="SUPFAM" id="SSF51735">
    <property type="entry name" value="NAD(P)-binding Rossmann-fold domains"/>
    <property type="match status" value="1"/>
</dbReference>
<dbReference type="InterPro" id="IPR050129">
    <property type="entry name" value="Zn_alcohol_dh"/>
</dbReference>
<dbReference type="EMBL" id="RXGA01000001">
    <property type="protein sequence ID" value="RWX74199.1"/>
    <property type="molecule type" value="Genomic_DNA"/>
</dbReference>
<keyword evidence="4" id="KW-0472">Membrane</keyword>
<dbReference type="InterPro" id="IPR020843">
    <property type="entry name" value="ER"/>
</dbReference>
<accession>A0A3S3RFG0</accession>
<dbReference type="GO" id="GO:0016616">
    <property type="term" value="F:oxidoreductase activity, acting on the CH-OH group of donors, NAD or NADP as acceptor"/>
    <property type="evidence" value="ECO:0007669"/>
    <property type="project" value="UniProtKB-ARBA"/>
</dbReference>
<sequence length="394" mass="42409">MLSANNLKVDSGLEKLPCKMGIFFLIPIFMIHSPILNYKTGIVVMKSSIPVIHMKAAVLVSVGKIAIKNVDDPVADPGGLVIGVKACGICSTDVKMWRKGQRDLRCPRILGHEVVGVVIESRTDAFSAGDRVQIFPGVVCGECRNCRTGRDNLCSKIKIIGFSYDGGFAEMMKVPPESVRMAGLNRIPSTLGYEKATLTEPLACCLNCAEKLGISPDDTVLILGAGTMGLLNASIAKLRGARVLVAEVMRERTELAKKAGADRVIDPGSEDLVEVVHEETDGRGADAIIPAFGGAAALYPVFDLLAKGGRLCLFSGLPDSESIKNIDLNSIHYEEKMLVGAYGCTSSHNRMAINLLAKDLSLDWLTVRAVRLDDIEEGLRSAEEKKQLRAVVTN</sequence>